<organism evidence="1 2">
    <name type="scientific">Macrolepiota fuliginosa MF-IS2</name>
    <dbReference type="NCBI Taxonomy" id="1400762"/>
    <lineage>
        <taxon>Eukaryota</taxon>
        <taxon>Fungi</taxon>
        <taxon>Dikarya</taxon>
        <taxon>Basidiomycota</taxon>
        <taxon>Agaricomycotina</taxon>
        <taxon>Agaricomycetes</taxon>
        <taxon>Agaricomycetidae</taxon>
        <taxon>Agaricales</taxon>
        <taxon>Agaricineae</taxon>
        <taxon>Agaricaceae</taxon>
        <taxon>Macrolepiota</taxon>
    </lineage>
</organism>
<keyword evidence="2" id="KW-1185">Reference proteome</keyword>
<proteinExistence type="predicted"/>
<protein>
    <recommendedName>
        <fullName evidence="3">Reverse transcriptase RNase H-like domain-containing protein</fullName>
    </recommendedName>
</protein>
<dbReference type="EMBL" id="MU152854">
    <property type="protein sequence ID" value="KAF9440101.1"/>
    <property type="molecule type" value="Genomic_DNA"/>
</dbReference>
<comment type="caution">
    <text evidence="1">The sequence shown here is derived from an EMBL/GenBank/DDBJ whole genome shotgun (WGS) entry which is preliminary data.</text>
</comment>
<sequence length="73" mass="8417">LTQKKLLPCQARWLEEITEFDFDISYLPGEENIVADALSHMYSNEPKGTVWALSEYIMAEEENVPPLGSSWVW</sequence>
<reference evidence="1" key="1">
    <citation type="submission" date="2020-11" db="EMBL/GenBank/DDBJ databases">
        <authorList>
            <consortium name="DOE Joint Genome Institute"/>
            <person name="Ahrendt S."/>
            <person name="Riley R."/>
            <person name="Andreopoulos W."/>
            <person name="Labutti K."/>
            <person name="Pangilinan J."/>
            <person name="Ruiz-Duenas F.J."/>
            <person name="Barrasa J.M."/>
            <person name="Sanchez-Garcia M."/>
            <person name="Camarero S."/>
            <person name="Miyauchi S."/>
            <person name="Serrano A."/>
            <person name="Linde D."/>
            <person name="Babiker R."/>
            <person name="Drula E."/>
            <person name="Ayuso-Fernandez I."/>
            <person name="Pacheco R."/>
            <person name="Padilla G."/>
            <person name="Ferreira P."/>
            <person name="Barriuso J."/>
            <person name="Kellner H."/>
            <person name="Castanera R."/>
            <person name="Alfaro M."/>
            <person name="Ramirez L."/>
            <person name="Pisabarro A.G."/>
            <person name="Kuo A."/>
            <person name="Tritt A."/>
            <person name="Lipzen A."/>
            <person name="He G."/>
            <person name="Yan M."/>
            <person name="Ng V."/>
            <person name="Cullen D."/>
            <person name="Martin F."/>
            <person name="Rosso M.-N."/>
            <person name="Henrissat B."/>
            <person name="Hibbett D."/>
            <person name="Martinez A.T."/>
            <person name="Grigoriev I.V."/>
        </authorList>
    </citation>
    <scope>NUCLEOTIDE SEQUENCE</scope>
    <source>
        <strain evidence="1">MF-IS2</strain>
    </source>
</reference>
<dbReference type="OrthoDB" id="3042917at2759"/>
<evidence type="ECO:0000313" key="1">
    <source>
        <dbReference type="EMBL" id="KAF9440101.1"/>
    </source>
</evidence>
<dbReference type="Proteomes" id="UP000807342">
    <property type="component" value="Unassembled WGS sequence"/>
</dbReference>
<evidence type="ECO:0008006" key="3">
    <source>
        <dbReference type="Google" id="ProtNLM"/>
    </source>
</evidence>
<gene>
    <name evidence="1" type="ORF">P691DRAFT_688696</name>
</gene>
<name>A0A9P5WZD6_9AGAR</name>
<dbReference type="AlphaFoldDB" id="A0A9P5WZD6"/>
<feature type="non-terminal residue" evidence="1">
    <location>
        <position position="1"/>
    </location>
</feature>
<accession>A0A9P5WZD6</accession>
<evidence type="ECO:0000313" key="2">
    <source>
        <dbReference type="Proteomes" id="UP000807342"/>
    </source>
</evidence>